<dbReference type="EMBL" id="CDMY01000447">
    <property type="protein sequence ID" value="CEM13764.1"/>
    <property type="molecule type" value="Genomic_DNA"/>
</dbReference>
<accession>A0A0G4FJ20</accession>
<evidence type="ECO:0000256" key="3">
    <source>
        <dbReference type="ARBA" id="ARBA00023187"/>
    </source>
</evidence>
<reference evidence="7 8" key="1">
    <citation type="submission" date="2014-11" db="EMBL/GenBank/DDBJ databases">
        <authorList>
            <person name="Zhu J."/>
            <person name="Qi W."/>
            <person name="Song R."/>
        </authorList>
    </citation>
    <scope>NUCLEOTIDE SEQUENCE [LARGE SCALE GENOMIC DNA]</scope>
</reference>
<dbReference type="SUPFAM" id="SSF54928">
    <property type="entry name" value="RNA-binding domain, RBD"/>
    <property type="match status" value="2"/>
</dbReference>
<feature type="compositionally biased region" description="Basic residues" evidence="5">
    <location>
        <begin position="203"/>
        <end position="223"/>
    </location>
</feature>
<gene>
    <name evidence="7" type="ORF">Vbra_15575</name>
</gene>
<feature type="compositionally biased region" description="Basic and acidic residues" evidence="5">
    <location>
        <begin position="1"/>
        <end position="54"/>
    </location>
</feature>
<evidence type="ECO:0000256" key="5">
    <source>
        <dbReference type="SAM" id="MobiDB-lite"/>
    </source>
</evidence>
<dbReference type="OMA" id="LNTWIST"/>
<dbReference type="PhylomeDB" id="A0A0G4FJ20"/>
<sequence length="780" mass="86449">MSGRYYSERDGRRERRRSLRDDGSESRSEESYSPDRGRQMNGGRRPDDDRDVRKPSAPSRARNPFSEEVLAGPRSRPRDDNNGRPSSRSNGHFGKRAYDDDSAPRGRRQYDSYMDQYDRRQQPHTGRETVRHNDGRDAERDQERERERRGFGAGAGARQRYEQDDDRQPPKREERPYPRGHRRQDSEDIDDKDDKDNDTDRGGRRRPSRKRKSPSRSRSRIRSPSRQSITPPPQRPNRKDNDRDNRDDKEAARSTSKDNNRSRARRRSMWDATPNEVPKDEEGSSSKFSFRSIMGSGPLPGGGEDGTPSAVQGLAMQNHQARQARRLYVGNIPQVVTDAELKVFFETALQELQHENDRREGRMRWREKGRGKEEEDTEKVVAVQVSLEKRYAFCEFRSAEDANVAIGLDGIYFSGQQLRIRRPRDYIPNTRDILSGTAAGSSFQPAAAAQLGVVSNDQAGLATDYKIYLGNIPRDLTEEQVQQFVGTFGRLKYFNLVRDKGQPLSKGYAFFEYVTPSDAHVAIAGLNGLDLVGRELRCKFANGPPASSVPTPINPQAAAAAAASTPPVLPPSLLAPSLDASSPDFPSLSRQHKAAAAAGGGGGGIGDLSVTDIEAIISASKAREAKEAKEVKIPGVGVVGAGGQPTKEAAAKSGGGGGVAKNAMLMYQITATTKMGMRPSRVVQLLNMVSTQDLQNDLTYQEIFHDVLNEVSQFGSCVNIVIPRPELGKTKGGVGKIFIHFSDVAAAKVCRQSLAGRTFQNRTVVASFYSEEDFNVGNYK</sequence>
<dbReference type="InterPro" id="IPR035979">
    <property type="entry name" value="RBD_domain_sf"/>
</dbReference>
<dbReference type="GO" id="GO:0008380">
    <property type="term" value="P:RNA splicing"/>
    <property type="evidence" value="ECO:0007669"/>
    <property type="project" value="UniProtKB-KW"/>
</dbReference>
<dbReference type="InterPro" id="IPR003954">
    <property type="entry name" value="RRM_euk-type"/>
</dbReference>
<feature type="region of interest" description="Disordered" evidence="5">
    <location>
        <begin position="1"/>
        <end position="305"/>
    </location>
</feature>
<dbReference type="SMART" id="SM00361">
    <property type="entry name" value="RRM_1"/>
    <property type="match status" value="2"/>
</dbReference>
<dbReference type="PANTHER" id="PTHR23139">
    <property type="entry name" value="RNA-BINDING PROTEIN"/>
    <property type="match status" value="1"/>
</dbReference>
<keyword evidence="1" id="KW-0507">mRNA processing</keyword>
<keyword evidence="8" id="KW-1185">Reference proteome</keyword>
<dbReference type="Pfam" id="PF00076">
    <property type="entry name" value="RRM_1"/>
    <property type="match status" value="1"/>
</dbReference>
<dbReference type="PROSITE" id="PS50102">
    <property type="entry name" value="RRM"/>
    <property type="match status" value="2"/>
</dbReference>
<evidence type="ECO:0000256" key="4">
    <source>
        <dbReference type="PROSITE-ProRule" id="PRU00176"/>
    </source>
</evidence>
<evidence type="ECO:0000256" key="1">
    <source>
        <dbReference type="ARBA" id="ARBA00022664"/>
    </source>
</evidence>
<dbReference type="SMART" id="SM00360">
    <property type="entry name" value="RRM"/>
    <property type="match status" value="3"/>
</dbReference>
<dbReference type="GO" id="GO:0006397">
    <property type="term" value="P:mRNA processing"/>
    <property type="evidence" value="ECO:0007669"/>
    <property type="project" value="UniProtKB-KW"/>
</dbReference>
<dbReference type="Gene3D" id="3.30.70.330">
    <property type="match status" value="3"/>
</dbReference>
<dbReference type="GO" id="GO:0003723">
    <property type="term" value="F:RNA binding"/>
    <property type="evidence" value="ECO:0007669"/>
    <property type="project" value="UniProtKB-UniRule"/>
</dbReference>
<dbReference type="FunFam" id="3.30.70.330:FF:000097">
    <property type="entry name" value="U2 snRNP auxiliary factor large subunit"/>
    <property type="match status" value="1"/>
</dbReference>
<feature type="compositionally biased region" description="Basic and acidic residues" evidence="5">
    <location>
        <begin position="192"/>
        <end position="202"/>
    </location>
</feature>
<dbReference type="InterPro" id="IPR012677">
    <property type="entry name" value="Nucleotide-bd_a/b_plait_sf"/>
</dbReference>
<dbReference type="OrthoDB" id="10266058at2759"/>
<evidence type="ECO:0000256" key="2">
    <source>
        <dbReference type="ARBA" id="ARBA00022884"/>
    </source>
</evidence>
<feature type="domain" description="RRM" evidence="6">
    <location>
        <begin position="465"/>
        <end position="543"/>
    </location>
</feature>
<dbReference type="Proteomes" id="UP000041254">
    <property type="component" value="Unassembled WGS sequence"/>
</dbReference>
<evidence type="ECO:0000313" key="7">
    <source>
        <dbReference type="EMBL" id="CEM13764.1"/>
    </source>
</evidence>
<feature type="compositionally biased region" description="Basic and acidic residues" evidence="5">
    <location>
        <begin position="96"/>
        <end position="150"/>
    </location>
</feature>
<dbReference type="VEuPathDB" id="CryptoDB:Vbra_15575"/>
<proteinExistence type="predicted"/>
<protein>
    <recommendedName>
        <fullName evidence="6">RRM domain-containing protein</fullName>
    </recommendedName>
</protein>
<name>A0A0G4FJ20_VITBC</name>
<dbReference type="STRING" id="1169540.A0A0G4FJ20"/>
<keyword evidence="2 4" id="KW-0694">RNA-binding</keyword>
<dbReference type="CDD" id="cd12232">
    <property type="entry name" value="RRM3_U2AF65"/>
    <property type="match status" value="1"/>
</dbReference>
<feature type="domain" description="RRM" evidence="6">
    <location>
        <begin position="325"/>
        <end position="425"/>
    </location>
</feature>
<organism evidence="7 8">
    <name type="scientific">Vitrella brassicaformis (strain CCMP3155)</name>
    <dbReference type="NCBI Taxonomy" id="1169540"/>
    <lineage>
        <taxon>Eukaryota</taxon>
        <taxon>Sar</taxon>
        <taxon>Alveolata</taxon>
        <taxon>Colpodellida</taxon>
        <taxon>Vitrellaceae</taxon>
        <taxon>Vitrella</taxon>
    </lineage>
</organism>
<dbReference type="InterPro" id="IPR000504">
    <property type="entry name" value="RRM_dom"/>
</dbReference>
<keyword evidence="3" id="KW-0508">mRNA splicing</keyword>
<dbReference type="AlphaFoldDB" id="A0A0G4FJ20"/>
<evidence type="ECO:0000313" key="8">
    <source>
        <dbReference type="Proteomes" id="UP000041254"/>
    </source>
</evidence>
<feature type="compositionally biased region" description="Basic and acidic residues" evidence="5">
    <location>
        <begin position="159"/>
        <end position="177"/>
    </location>
</feature>
<dbReference type="InParanoid" id="A0A0G4FJ20"/>
<evidence type="ECO:0000259" key="6">
    <source>
        <dbReference type="PROSITE" id="PS50102"/>
    </source>
</evidence>
<feature type="compositionally biased region" description="Basic and acidic residues" evidence="5">
    <location>
        <begin position="237"/>
        <end position="261"/>
    </location>
</feature>